<dbReference type="AlphaFoldDB" id="U5NC33"/>
<accession>U5NC33</accession>
<dbReference type="Proteomes" id="UP000017119">
    <property type="component" value="Chromosome"/>
</dbReference>
<dbReference type="STRING" id="1403316.PRV_01990"/>
<protein>
    <submittedName>
        <fullName evidence="1">Uncharacterized protein</fullName>
    </submittedName>
</protein>
<evidence type="ECO:0000313" key="2">
    <source>
        <dbReference type="Proteomes" id="UP000017119"/>
    </source>
</evidence>
<dbReference type="PATRIC" id="fig|1403316.3.peg.368"/>
<keyword evidence="2" id="KW-1185">Reference proteome</keyword>
<dbReference type="EMBL" id="CP006771">
    <property type="protein sequence ID" value="AGX89136.1"/>
    <property type="molecule type" value="Genomic_DNA"/>
</dbReference>
<dbReference type="KEGG" id="mpv:PRV_01990"/>
<name>U5NC33_9MOLU</name>
<evidence type="ECO:0000313" key="1">
    <source>
        <dbReference type="EMBL" id="AGX89136.1"/>
    </source>
</evidence>
<proteinExistence type="predicted"/>
<reference evidence="1 2" key="1">
    <citation type="journal article" date="2013" name="Genome Announc.">
        <title>Genome Sequence of Mycoplasma parvum (Formerly Eperythrozoon parvum), a Diminutive Hemoplasma of the Pig.</title>
        <authorList>
            <person name="do Nascimento N.C."/>
            <person name="Dos Santos A.P."/>
            <person name="Chu Y."/>
            <person name="Guimaraes A.M."/>
            <person name="Pagliaro A."/>
            <person name="Messick J.B."/>
        </authorList>
    </citation>
    <scope>NUCLEOTIDE SEQUENCE [LARGE SCALE GENOMIC DNA]</scope>
    <source>
        <strain evidence="1 2">Indiana</strain>
    </source>
</reference>
<sequence>MLFLKKISKMSPLFTNSRWFRKRALSKTVLFKISSEILNHFP</sequence>
<dbReference type="HOGENOM" id="CLU_3254377_0_0_14"/>
<gene>
    <name evidence="1" type="ORF">PRV_01990</name>
</gene>
<organism evidence="1 2">
    <name type="scientific">Mycoplasma parvum str. Indiana</name>
    <dbReference type="NCBI Taxonomy" id="1403316"/>
    <lineage>
        <taxon>Bacteria</taxon>
        <taxon>Bacillati</taxon>
        <taxon>Mycoplasmatota</taxon>
        <taxon>Mollicutes</taxon>
        <taxon>Mycoplasmataceae</taxon>
        <taxon>Mycoplasma</taxon>
    </lineage>
</organism>